<dbReference type="EMBL" id="GL988040">
    <property type="protein sequence ID" value="EGS22410.1"/>
    <property type="molecule type" value="Genomic_DNA"/>
</dbReference>
<accession>G0S327</accession>
<evidence type="ECO:0000256" key="1">
    <source>
        <dbReference type="SAM" id="MobiDB-lite"/>
    </source>
</evidence>
<evidence type="ECO:0000313" key="2">
    <source>
        <dbReference type="EMBL" id="EGS22410.1"/>
    </source>
</evidence>
<feature type="region of interest" description="Disordered" evidence="1">
    <location>
        <begin position="178"/>
        <end position="204"/>
    </location>
</feature>
<reference evidence="2 3" key="1">
    <citation type="journal article" date="2011" name="Cell">
        <title>Insight into structure and assembly of the nuclear pore complex by utilizing the genome of a eukaryotic thermophile.</title>
        <authorList>
            <person name="Amlacher S."/>
            <person name="Sarges P."/>
            <person name="Flemming D."/>
            <person name="van Noort V."/>
            <person name="Kunze R."/>
            <person name="Devos D.P."/>
            <person name="Arumugam M."/>
            <person name="Bork P."/>
            <person name="Hurt E."/>
        </authorList>
    </citation>
    <scope>NUCLEOTIDE SEQUENCE [LARGE SCALE GENOMIC DNA]</scope>
    <source>
        <strain evidence="3">DSM 1495 / CBS 144.50 / IMI 039719</strain>
    </source>
</reference>
<feature type="region of interest" description="Disordered" evidence="1">
    <location>
        <begin position="374"/>
        <end position="471"/>
    </location>
</feature>
<sequence length="606" mass="64590">MEGAQYPASSTEPPGLDLPAGEERIYHWQGEETHLPTAPAPRKREEMANECAKLHDKILQTARMEEDGLEYIHCPLIDFKRFFELYTHIHLYNNMEATVSATNPTPNQLLEFAASVPSGQSSLPSQHPLLPPLTVAPSELTPAKRSRGRPPKNKAQVLGPTQGLDQRLAAASAAVSGRPFPPVPTYDEPVAGAQPQPTTAVSTSITPDLLQPPAGQPAALQALTDFQNEKYLSFWQMGYEAAFRPAFEEGRRAAAPIAYAVHLNGLRDIRPRLETVKGYVKFGMGRHADGYKASKKKYATTARNLDPASIAKSANSALRVGQTIAGIGKALALAQSSATQTSTPTPIIGQPTTNQGASALFSQPSISAPTIGQILGNQSMTPAPGNNNSVLAAPNASLTTPTENPGSTSNTTTAVFVPLPTTTSNNNSQGSQLTNAPNNPTRNVTPAQTQSQTLSECTSTQNPPAEPPLTPSQQRLQALRNALVELDIISTGMDNLIARTERASNTTLPIDFDSLMRIAFEGEDSFEAELMKVVGADPIGKAKVRHEMKKLLGKSVMKEHGQGMQAAQAALDESDVSLGQEVESVQNGQGLLGAQTVQGHQTFQAG</sequence>
<dbReference type="RefSeq" id="XP_006692429.1">
    <property type="nucleotide sequence ID" value="XM_006692366.1"/>
</dbReference>
<dbReference type="AlphaFoldDB" id="G0S327"/>
<name>G0S327_CHATD</name>
<feature type="region of interest" description="Disordered" evidence="1">
    <location>
        <begin position="118"/>
        <end position="159"/>
    </location>
</feature>
<dbReference type="KEGG" id="cthr:CTHT_0019430"/>
<organism evidence="3">
    <name type="scientific">Chaetomium thermophilum (strain DSM 1495 / CBS 144.50 / IMI 039719)</name>
    <name type="common">Thermochaetoides thermophila</name>
    <dbReference type="NCBI Taxonomy" id="759272"/>
    <lineage>
        <taxon>Eukaryota</taxon>
        <taxon>Fungi</taxon>
        <taxon>Dikarya</taxon>
        <taxon>Ascomycota</taxon>
        <taxon>Pezizomycotina</taxon>
        <taxon>Sordariomycetes</taxon>
        <taxon>Sordariomycetidae</taxon>
        <taxon>Sordariales</taxon>
        <taxon>Chaetomiaceae</taxon>
        <taxon>Thermochaetoides</taxon>
    </lineage>
</organism>
<dbReference type="GeneID" id="18255981"/>
<dbReference type="HOGENOM" id="CLU_450536_0_0_1"/>
<keyword evidence="3" id="KW-1185">Reference proteome</keyword>
<evidence type="ECO:0000313" key="3">
    <source>
        <dbReference type="Proteomes" id="UP000008066"/>
    </source>
</evidence>
<protein>
    <submittedName>
        <fullName evidence="2">Uncharacterized protein</fullName>
    </submittedName>
</protein>
<feature type="compositionally biased region" description="Polar residues" evidence="1">
    <location>
        <begin position="374"/>
        <end position="463"/>
    </location>
</feature>
<dbReference type="Proteomes" id="UP000008066">
    <property type="component" value="Unassembled WGS sequence"/>
</dbReference>
<proteinExistence type="predicted"/>
<feature type="region of interest" description="Disordered" evidence="1">
    <location>
        <begin position="1"/>
        <end position="23"/>
    </location>
</feature>
<feature type="compositionally biased region" description="Low complexity" evidence="1">
    <location>
        <begin position="118"/>
        <end position="128"/>
    </location>
</feature>
<gene>
    <name evidence="2" type="ORF">CTHT_0019430</name>
</gene>
<feature type="compositionally biased region" description="Polar residues" evidence="1">
    <location>
        <begin position="195"/>
        <end position="204"/>
    </location>
</feature>